<evidence type="ECO:0000256" key="6">
    <source>
        <dbReference type="ARBA" id="ARBA00022989"/>
    </source>
</evidence>
<dbReference type="GO" id="GO:0005886">
    <property type="term" value="C:plasma membrane"/>
    <property type="evidence" value="ECO:0007669"/>
    <property type="project" value="UniProtKB-SubCell"/>
</dbReference>
<dbReference type="PROSITE" id="PS50850">
    <property type="entry name" value="MFS"/>
    <property type="match status" value="1"/>
</dbReference>
<dbReference type="AlphaFoldDB" id="A0A7V5NY83"/>
<evidence type="ECO:0000256" key="3">
    <source>
        <dbReference type="ARBA" id="ARBA00022448"/>
    </source>
</evidence>
<evidence type="ECO:0000259" key="9">
    <source>
        <dbReference type="PROSITE" id="PS50850"/>
    </source>
</evidence>
<feature type="transmembrane region" description="Helical" evidence="8">
    <location>
        <begin position="366"/>
        <end position="389"/>
    </location>
</feature>
<sequence length="516" mass="56828">MKAPYTTLTPKKRALVTVIVMVGAFMAILDTTIVDIVVPKMMAPLATDLYGIQWVITAYMMAAAVGLLLIASLARAYGFTKIFILGLGVFTVASAACGAATSLYEMITFRALQGLGEAFIMGSAQAILYAAYPPERQGLAMGIFALGVSFAPALGPTVGGFLTQHFSWRYVFYINIPVGVANLVAALSFLPELLPGSGRLYFNFRSYFLISTATVSLLILLSKGQQYGWFQSTFIGTLAFVSAISFVLYLLSEMWSPRPLIDFSIYRIPEFGLTMGFHFFVLGFAMYQIFYLLPLYYEHLKGLPTFDTGLHMLAFAGFIGLFSIISGALSDRLGPEKILLGSFLILCFSSLFLLPKLDYWRPAKEAALLTIPYGIALGMFFAPLAALALRKLGDKAGLGVALMHYQRFVGGSFGTALATNTLEKRLAFHFQEMTGLENYVYVKHYLSKGALMLGKIFPKGVALAKAKALFYQVESLLALSLAFKDTFRHTFYYALIGGIFLFGLFVHKWRTKRVEP</sequence>
<feature type="transmembrane region" description="Helical" evidence="8">
    <location>
        <begin position="50"/>
        <end position="70"/>
    </location>
</feature>
<protein>
    <submittedName>
        <fullName evidence="10">DHA2 family efflux MFS transporter permease subunit</fullName>
    </submittedName>
</protein>
<dbReference type="GO" id="GO:0022857">
    <property type="term" value="F:transmembrane transporter activity"/>
    <property type="evidence" value="ECO:0007669"/>
    <property type="project" value="InterPro"/>
</dbReference>
<dbReference type="Proteomes" id="UP000886101">
    <property type="component" value="Unassembled WGS sequence"/>
</dbReference>
<evidence type="ECO:0000313" key="10">
    <source>
        <dbReference type="EMBL" id="HHI96323.1"/>
    </source>
</evidence>
<feature type="transmembrane region" description="Helical" evidence="8">
    <location>
        <begin position="139"/>
        <end position="158"/>
    </location>
</feature>
<dbReference type="InterPro" id="IPR004638">
    <property type="entry name" value="EmrB-like"/>
</dbReference>
<keyword evidence="3" id="KW-0813">Transport</keyword>
<evidence type="ECO:0000256" key="8">
    <source>
        <dbReference type="SAM" id="Phobius"/>
    </source>
</evidence>
<comment type="similarity">
    <text evidence="2">Belongs to the major facilitator superfamily. EmrB family.</text>
</comment>
<comment type="caution">
    <text evidence="10">The sequence shown here is derived from an EMBL/GenBank/DDBJ whole genome shotgun (WGS) entry which is preliminary data.</text>
</comment>
<feature type="domain" description="Major facilitator superfamily (MFS) profile" evidence="9">
    <location>
        <begin position="16"/>
        <end position="461"/>
    </location>
</feature>
<evidence type="ECO:0000256" key="4">
    <source>
        <dbReference type="ARBA" id="ARBA00022475"/>
    </source>
</evidence>
<evidence type="ECO:0000256" key="1">
    <source>
        <dbReference type="ARBA" id="ARBA00004651"/>
    </source>
</evidence>
<gene>
    <name evidence="10" type="ORF">ENJ96_00540</name>
</gene>
<feature type="transmembrane region" description="Helical" evidence="8">
    <location>
        <begin position="227"/>
        <end position="251"/>
    </location>
</feature>
<dbReference type="PANTHER" id="PTHR42718">
    <property type="entry name" value="MAJOR FACILITATOR SUPERFAMILY MULTIDRUG TRANSPORTER MFSC"/>
    <property type="match status" value="1"/>
</dbReference>
<feature type="transmembrane region" description="Helical" evidence="8">
    <location>
        <begin position="490"/>
        <end position="507"/>
    </location>
</feature>
<dbReference type="PANTHER" id="PTHR42718:SF9">
    <property type="entry name" value="MAJOR FACILITATOR SUPERFAMILY MULTIDRUG TRANSPORTER MFSC"/>
    <property type="match status" value="1"/>
</dbReference>
<proteinExistence type="inferred from homology"/>
<organism evidence="10">
    <name type="scientific">Thermodesulfatator atlanticus</name>
    <dbReference type="NCBI Taxonomy" id="501497"/>
    <lineage>
        <taxon>Bacteria</taxon>
        <taxon>Pseudomonadati</taxon>
        <taxon>Thermodesulfobacteriota</taxon>
        <taxon>Thermodesulfobacteria</taxon>
        <taxon>Thermodesulfobacteriales</taxon>
        <taxon>Thermodesulfatatoraceae</taxon>
        <taxon>Thermodesulfatator</taxon>
    </lineage>
</organism>
<name>A0A7V5NY83_9BACT</name>
<reference evidence="10" key="1">
    <citation type="journal article" date="2020" name="mSystems">
        <title>Genome- and Community-Level Interaction Insights into Carbon Utilization and Element Cycling Functions of Hydrothermarchaeota in Hydrothermal Sediment.</title>
        <authorList>
            <person name="Zhou Z."/>
            <person name="Liu Y."/>
            <person name="Xu W."/>
            <person name="Pan J."/>
            <person name="Luo Z.H."/>
            <person name="Li M."/>
        </authorList>
    </citation>
    <scope>NUCLEOTIDE SEQUENCE [LARGE SCALE GENOMIC DNA]</scope>
    <source>
        <strain evidence="10">HyVt-533</strain>
    </source>
</reference>
<feature type="transmembrane region" description="Helical" evidence="8">
    <location>
        <begin position="310"/>
        <end position="329"/>
    </location>
</feature>
<dbReference type="SUPFAM" id="SSF103473">
    <property type="entry name" value="MFS general substrate transporter"/>
    <property type="match status" value="1"/>
</dbReference>
<accession>A0A7V5NY83</accession>
<feature type="transmembrane region" description="Helical" evidence="8">
    <location>
        <begin position="14"/>
        <end position="38"/>
    </location>
</feature>
<keyword evidence="6 8" id="KW-1133">Transmembrane helix</keyword>
<keyword evidence="5 8" id="KW-0812">Transmembrane</keyword>
<comment type="subcellular location">
    <subcellularLocation>
        <location evidence="1">Cell membrane</location>
        <topology evidence="1">Multi-pass membrane protein</topology>
    </subcellularLocation>
</comment>
<feature type="transmembrane region" description="Helical" evidence="8">
    <location>
        <begin position="170"/>
        <end position="190"/>
    </location>
</feature>
<dbReference type="Gene3D" id="1.20.1250.20">
    <property type="entry name" value="MFS general substrate transporter like domains"/>
    <property type="match status" value="1"/>
</dbReference>
<dbReference type="InterPro" id="IPR036259">
    <property type="entry name" value="MFS_trans_sf"/>
</dbReference>
<dbReference type="InterPro" id="IPR011701">
    <property type="entry name" value="MFS"/>
</dbReference>
<feature type="transmembrane region" description="Helical" evidence="8">
    <location>
        <begin position="338"/>
        <end position="354"/>
    </location>
</feature>
<dbReference type="Pfam" id="PF07690">
    <property type="entry name" value="MFS_1"/>
    <property type="match status" value="1"/>
</dbReference>
<feature type="transmembrane region" description="Helical" evidence="8">
    <location>
        <begin position="202"/>
        <end position="221"/>
    </location>
</feature>
<evidence type="ECO:0000256" key="5">
    <source>
        <dbReference type="ARBA" id="ARBA00022692"/>
    </source>
</evidence>
<dbReference type="EMBL" id="DROK01000017">
    <property type="protein sequence ID" value="HHI96323.1"/>
    <property type="molecule type" value="Genomic_DNA"/>
</dbReference>
<dbReference type="Gene3D" id="1.20.1720.10">
    <property type="entry name" value="Multidrug resistance protein D"/>
    <property type="match status" value="1"/>
</dbReference>
<keyword evidence="7 8" id="KW-0472">Membrane</keyword>
<dbReference type="InterPro" id="IPR020846">
    <property type="entry name" value="MFS_dom"/>
</dbReference>
<evidence type="ECO:0000256" key="7">
    <source>
        <dbReference type="ARBA" id="ARBA00023136"/>
    </source>
</evidence>
<dbReference type="NCBIfam" id="TIGR00711">
    <property type="entry name" value="efflux_EmrB"/>
    <property type="match status" value="1"/>
</dbReference>
<evidence type="ECO:0000256" key="2">
    <source>
        <dbReference type="ARBA" id="ARBA00008537"/>
    </source>
</evidence>
<keyword evidence="4" id="KW-1003">Cell membrane</keyword>
<feature type="transmembrane region" description="Helical" evidence="8">
    <location>
        <begin position="271"/>
        <end position="290"/>
    </location>
</feature>
<feature type="transmembrane region" description="Helical" evidence="8">
    <location>
        <begin position="82"/>
        <end position="104"/>
    </location>
</feature>